<name>A0A9P4T5C5_CURKU</name>
<feature type="compositionally biased region" description="Polar residues" evidence="2">
    <location>
        <begin position="46"/>
        <end position="57"/>
    </location>
</feature>
<dbReference type="EMBL" id="SWKU01000033">
    <property type="protein sequence ID" value="KAF2995345.1"/>
    <property type="molecule type" value="Genomic_DNA"/>
</dbReference>
<evidence type="ECO:0000313" key="3">
    <source>
        <dbReference type="EMBL" id="KAF2995345.1"/>
    </source>
</evidence>
<comment type="caution">
    <text evidence="3">The sequence shown here is derived from an EMBL/GenBank/DDBJ whole genome shotgun (WGS) entry which is preliminary data.</text>
</comment>
<sequence>MEEINAAGTTLRSRATEQKDQVESKAEVPIVTPQTKVTEQEKKIKSTNAKDVGLQTTEKTEQPRIRLPGHRRPIPEGIKVSDIREQAPRVAIQEWLVKLANEKERGMRLDKKCEELARLAKKQYPNFPSTAELRRLCKPILDRLDREREEAEQKREVKLKEVINLQNVFRIPEIKVPEIKLPEIKLPELKLPEVKLPETQSPENNLPKDPNSPSSPILSPVIYFRNTEPHSPSYMMSGALPFEYGDVDMEDARST</sequence>
<accession>A0A9P4T5C5</accession>
<protein>
    <submittedName>
        <fullName evidence="3">Uncharacterized protein</fullName>
    </submittedName>
</protein>
<feature type="region of interest" description="Disordered" evidence="2">
    <location>
        <begin position="1"/>
        <end position="76"/>
    </location>
</feature>
<feature type="coiled-coil region" evidence="1">
    <location>
        <begin position="141"/>
        <end position="168"/>
    </location>
</feature>
<reference evidence="3" key="1">
    <citation type="submission" date="2019-04" db="EMBL/GenBank/DDBJ databases">
        <title>Sequencing of skin fungus with MAO and IRED activity.</title>
        <authorList>
            <person name="Marsaioli A.J."/>
            <person name="Bonatto J.M.C."/>
            <person name="Reis Junior O."/>
        </authorList>
    </citation>
    <scope>NUCLEOTIDE SEQUENCE</scope>
    <source>
        <strain evidence="3">30M1</strain>
    </source>
</reference>
<organism evidence="3 4">
    <name type="scientific">Curvularia kusanoi</name>
    <name type="common">Cochliobolus kusanoi</name>
    <dbReference type="NCBI Taxonomy" id="90978"/>
    <lineage>
        <taxon>Eukaryota</taxon>
        <taxon>Fungi</taxon>
        <taxon>Dikarya</taxon>
        <taxon>Ascomycota</taxon>
        <taxon>Pezizomycotina</taxon>
        <taxon>Dothideomycetes</taxon>
        <taxon>Pleosporomycetidae</taxon>
        <taxon>Pleosporales</taxon>
        <taxon>Pleosporineae</taxon>
        <taxon>Pleosporaceae</taxon>
        <taxon>Curvularia</taxon>
    </lineage>
</organism>
<evidence type="ECO:0000256" key="2">
    <source>
        <dbReference type="SAM" id="MobiDB-lite"/>
    </source>
</evidence>
<evidence type="ECO:0000256" key="1">
    <source>
        <dbReference type="SAM" id="Coils"/>
    </source>
</evidence>
<evidence type="ECO:0000313" key="4">
    <source>
        <dbReference type="Proteomes" id="UP000801428"/>
    </source>
</evidence>
<feature type="compositionally biased region" description="Basic and acidic residues" evidence="2">
    <location>
        <begin position="14"/>
        <end position="26"/>
    </location>
</feature>
<keyword evidence="1" id="KW-0175">Coiled coil</keyword>
<proteinExistence type="predicted"/>
<gene>
    <name evidence="3" type="ORF">E8E13_002374</name>
</gene>
<dbReference type="Proteomes" id="UP000801428">
    <property type="component" value="Unassembled WGS sequence"/>
</dbReference>
<dbReference type="AlphaFoldDB" id="A0A9P4T5C5"/>
<feature type="region of interest" description="Disordered" evidence="2">
    <location>
        <begin position="195"/>
        <end position="219"/>
    </location>
</feature>
<keyword evidence="4" id="KW-1185">Reference proteome</keyword>